<dbReference type="Gene3D" id="3.30.930.10">
    <property type="entry name" value="Bira Bifunctional Protein, Domain 2"/>
    <property type="match status" value="1"/>
</dbReference>
<dbReference type="Pfam" id="PF01409">
    <property type="entry name" value="tRNA-synt_2d"/>
    <property type="match status" value="1"/>
</dbReference>
<gene>
    <name evidence="15" type="primary">FRS2</name>
    <name evidence="15" type="ORF">OHK93_001227</name>
</gene>
<dbReference type="SUPFAM" id="SSF55681">
    <property type="entry name" value="Class II aaRS and biotin synthetases"/>
    <property type="match status" value="1"/>
</dbReference>
<dbReference type="PANTHER" id="PTHR11538:SF40">
    <property type="entry name" value="PHENYLALANINE--TRNA LIGASE ALPHA SUBUNIT"/>
    <property type="match status" value="1"/>
</dbReference>
<dbReference type="Gene3D" id="1.10.10.2330">
    <property type="match status" value="1"/>
</dbReference>
<dbReference type="PROSITE" id="PS50862">
    <property type="entry name" value="AA_TRNA_LIGASE_II"/>
    <property type="match status" value="1"/>
</dbReference>
<evidence type="ECO:0000256" key="9">
    <source>
        <dbReference type="ARBA" id="ARBA00022842"/>
    </source>
</evidence>
<evidence type="ECO:0000256" key="2">
    <source>
        <dbReference type="ARBA" id="ARBA00006703"/>
    </source>
</evidence>
<dbReference type="GO" id="GO:0046872">
    <property type="term" value="F:metal ion binding"/>
    <property type="evidence" value="ECO:0007669"/>
    <property type="project" value="UniProtKB-KW"/>
</dbReference>
<dbReference type="GO" id="GO:0000049">
    <property type="term" value="F:tRNA binding"/>
    <property type="evidence" value="ECO:0007669"/>
    <property type="project" value="InterPro"/>
</dbReference>
<evidence type="ECO:0000313" key="15">
    <source>
        <dbReference type="EMBL" id="MDI1490028.1"/>
    </source>
</evidence>
<dbReference type="EMBL" id="JAPUFD010000011">
    <property type="protein sequence ID" value="MDI1490028.1"/>
    <property type="molecule type" value="Genomic_DNA"/>
</dbReference>
<keyword evidence="9" id="KW-0460">Magnesium</keyword>
<feature type="domain" description="Aminoacyl-transfer RNA synthetases class-II family profile" evidence="14">
    <location>
        <begin position="224"/>
        <end position="527"/>
    </location>
</feature>
<evidence type="ECO:0000256" key="11">
    <source>
        <dbReference type="ARBA" id="ARBA00023146"/>
    </source>
</evidence>
<keyword evidence="16" id="KW-1185">Reference proteome</keyword>
<evidence type="ECO:0000256" key="5">
    <source>
        <dbReference type="ARBA" id="ARBA00022598"/>
    </source>
</evidence>
<dbReference type="Gene3D" id="1.10.10.2320">
    <property type="match status" value="1"/>
</dbReference>
<dbReference type="CDD" id="cd00496">
    <property type="entry name" value="PheRS_alpha_core"/>
    <property type="match status" value="1"/>
</dbReference>
<dbReference type="InterPro" id="IPR004529">
    <property type="entry name" value="Phe-tRNA-synth_IIc_asu"/>
</dbReference>
<comment type="similarity">
    <text evidence="2">Belongs to the class-II aminoacyl-tRNA synthetase family. Phe-tRNA synthetase alpha subunit type 2 subfamily.</text>
</comment>
<dbReference type="GO" id="GO:0005829">
    <property type="term" value="C:cytosol"/>
    <property type="evidence" value="ECO:0007669"/>
    <property type="project" value="TreeGrafter"/>
</dbReference>
<dbReference type="InterPro" id="IPR002319">
    <property type="entry name" value="Phenylalanyl-tRNA_Synthase"/>
</dbReference>
<comment type="subcellular location">
    <subcellularLocation>
        <location evidence="1">Cytoplasm</location>
    </subcellularLocation>
</comment>
<dbReference type="GO" id="GO:0004826">
    <property type="term" value="F:phenylalanine-tRNA ligase activity"/>
    <property type="evidence" value="ECO:0007669"/>
    <property type="project" value="UniProtKB-EC"/>
</dbReference>
<protein>
    <recommendedName>
        <fullName evidence="3">phenylalanine--tRNA ligase</fullName>
        <ecNumber evidence="3">6.1.1.20</ecNumber>
    </recommendedName>
    <alternativeName>
        <fullName evidence="12">Phenylalanyl-tRNA synthetase alpha subunit</fullName>
    </alternativeName>
</protein>
<evidence type="ECO:0000256" key="10">
    <source>
        <dbReference type="ARBA" id="ARBA00022917"/>
    </source>
</evidence>
<keyword evidence="11" id="KW-0030">Aminoacyl-tRNA synthetase</keyword>
<organism evidence="15 16">
    <name type="scientific">Ramalina farinacea</name>
    <dbReference type="NCBI Taxonomy" id="258253"/>
    <lineage>
        <taxon>Eukaryota</taxon>
        <taxon>Fungi</taxon>
        <taxon>Dikarya</taxon>
        <taxon>Ascomycota</taxon>
        <taxon>Pezizomycotina</taxon>
        <taxon>Lecanoromycetes</taxon>
        <taxon>OSLEUM clade</taxon>
        <taxon>Lecanoromycetidae</taxon>
        <taxon>Lecanorales</taxon>
        <taxon>Lecanorineae</taxon>
        <taxon>Ramalinaceae</taxon>
        <taxon>Ramalina</taxon>
    </lineage>
</organism>
<dbReference type="GO" id="GO:0006432">
    <property type="term" value="P:phenylalanyl-tRNA aminoacylation"/>
    <property type="evidence" value="ECO:0007669"/>
    <property type="project" value="InterPro"/>
</dbReference>
<keyword evidence="10" id="KW-0648">Protein biosynthesis</keyword>
<evidence type="ECO:0000256" key="1">
    <source>
        <dbReference type="ARBA" id="ARBA00004496"/>
    </source>
</evidence>
<evidence type="ECO:0000256" key="7">
    <source>
        <dbReference type="ARBA" id="ARBA00022741"/>
    </source>
</evidence>
<keyword evidence="4" id="KW-0963">Cytoplasm</keyword>
<accession>A0AA43QSE5</accession>
<dbReference type="AlphaFoldDB" id="A0AA43QSE5"/>
<evidence type="ECO:0000256" key="4">
    <source>
        <dbReference type="ARBA" id="ARBA00022490"/>
    </source>
</evidence>
<evidence type="ECO:0000256" key="8">
    <source>
        <dbReference type="ARBA" id="ARBA00022840"/>
    </source>
</evidence>
<feature type="compositionally biased region" description="Polar residues" evidence="13">
    <location>
        <begin position="291"/>
        <end position="317"/>
    </location>
</feature>
<dbReference type="PANTHER" id="PTHR11538">
    <property type="entry name" value="PHENYLALANYL-TRNA SYNTHETASE"/>
    <property type="match status" value="1"/>
</dbReference>
<evidence type="ECO:0000256" key="12">
    <source>
        <dbReference type="ARBA" id="ARBA00030612"/>
    </source>
</evidence>
<dbReference type="GO" id="GO:0009328">
    <property type="term" value="C:phenylalanine-tRNA ligase complex"/>
    <property type="evidence" value="ECO:0007669"/>
    <property type="project" value="TreeGrafter"/>
</dbReference>
<dbReference type="Proteomes" id="UP001161017">
    <property type="component" value="Unassembled WGS sequence"/>
</dbReference>
<name>A0AA43QSE5_9LECA</name>
<dbReference type="InterPro" id="IPR006195">
    <property type="entry name" value="aa-tRNA-synth_II"/>
</dbReference>
<feature type="region of interest" description="Disordered" evidence="13">
    <location>
        <begin position="274"/>
        <end position="324"/>
    </location>
</feature>
<evidence type="ECO:0000259" key="14">
    <source>
        <dbReference type="PROSITE" id="PS50862"/>
    </source>
</evidence>
<dbReference type="Pfam" id="PF18553">
    <property type="entry name" value="PheRS_DBD3"/>
    <property type="match status" value="1"/>
</dbReference>
<dbReference type="InterPro" id="IPR040725">
    <property type="entry name" value="PheRS_DBD3"/>
</dbReference>
<evidence type="ECO:0000256" key="3">
    <source>
        <dbReference type="ARBA" id="ARBA00012814"/>
    </source>
</evidence>
<dbReference type="GO" id="GO:0005524">
    <property type="term" value="F:ATP binding"/>
    <property type="evidence" value="ECO:0007669"/>
    <property type="project" value="UniProtKB-KW"/>
</dbReference>
<dbReference type="InterPro" id="IPR045864">
    <property type="entry name" value="aa-tRNA-synth_II/BPL/LPL"/>
</dbReference>
<keyword evidence="5 15" id="KW-0436">Ligase</keyword>
<evidence type="ECO:0000313" key="16">
    <source>
        <dbReference type="Proteomes" id="UP001161017"/>
    </source>
</evidence>
<reference evidence="15" key="1">
    <citation type="journal article" date="2023" name="Genome Biol. Evol.">
        <title>First Whole Genome Sequence and Flow Cytometry Genome Size Data for the Lichen-Forming Fungus Ramalina farinacea (Ascomycota).</title>
        <authorList>
            <person name="Llewellyn T."/>
            <person name="Mian S."/>
            <person name="Hill R."/>
            <person name="Leitch I.J."/>
            <person name="Gaya E."/>
        </authorList>
    </citation>
    <scope>NUCLEOTIDE SEQUENCE</scope>
    <source>
        <strain evidence="15">LIQ254RAFAR</strain>
    </source>
</reference>
<dbReference type="Gene3D" id="3.30.1370.240">
    <property type="match status" value="1"/>
</dbReference>
<dbReference type="NCBIfam" id="TIGR00468">
    <property type="entry name" value="pheS"/>
    <property type="match status" value="1"/>
</dbReference>
<keyword evidence="8" id="KW-0067">ATP-binding</keyword>
<evidence type="ECO:0000256" key="13">
    <source>
        <dbReference type="SAM" id="MobiDB-lite"/>
    </source>
</evidence>
<proteinExistence type="inferred from homology"/>
<sequence>MEDQLSPNQVLATLSKHDGPILTAQAFPSISFVKVKSALDSLKSREMIIHSPVEREEVILTGEGEGVAEEGSHEAKVFEAVRAAVDGLKIDDLPKMVGNESANVGKGKALKAKWIKMDQGKFRTSTDSITDITRDQLATIRKSRSYPDPKVVTDLKKRKLVTTQRVISFKVDKGPNFSTEMVKEETDLTADMLATGAWKTAKLKPYNFKAMGAPAMSGALHPLNKVRHEFRQIFFEMGFEEMPTNKYVETGFWNFDALFIPQQHPARDQQDTFFISDPPVADLPRADPPAASSQTLPNGSPSSTPADKTATSSTSTPKDPKERPLDYDAYFKAISTVHSTGSHNSIGYRAPFSVAESQRLVLRTHTTAISTYMLYHLAANPRPARYFSIDRVFRNETVDATHLAEFHQVEGVIADHDLTLGGLIGFMEVFFAKMGIHKLRFKPAYNPYTEPSLEIFGFHPGLNKWVEIGNSGMFRPEMLEPMGLPREMRVYGWGLSLERPTMIKYGVKNIRELLGHKVDLAFVEGNPAVRLEKD</sequence>
<evidence type="ECO:0000256" key="6">
    <source>
        <dbReference type="ARBA" id="ARBA00022723"/>
    </source>
</evidence>
<comment type="caution">
    <text evidence="15">The sequence shown here is derived from an EMBL/GenBank/DDBJ whole genome shotgun (WGS) entry which is preliminary data.</text>
</comment>
<keyword evidence="6" id="KW-0479">Metal-binding</keyword>
<keyword evidence="7" id="KW-0547">Nucleotide-binding</keyword>
<dbReference type="EC" id="6.1.1.20" evidence="3"/>